<accession>A0A8T1CAD8</accession>
<evidence type="ECO:0000313" key="2">
    <source>
        <dbReference type="EMBL" id="KAG3215554.1"/>
    </source>
</evidence>
<dbReference type="VEuPathDB" id="FungiDB:PC110_g15908"/>
<name>A0A8T1CAD8_9STRA</name>
<reference evidence="1" key="1">
    <citation type="submission" date="2018-10" db="EMBL/GenBank/DDBJ databases">
        <title>Effector identification in a new, highly contiguous assembly of the strawberry crown rot pathogen Phytophthora cactorum.</title>
        <authorList>
            <person name="Armitage A.D."/>
            <person name="Nellist C.F."/>
            <person name="Bates H."/>
            <person name="Vickerstaff R.J."/>
            <person name="Harrison R.J."/>
        </authorList>
    </citation>
    <scope>NUCLEOTIDE SEQUENCE</scope>
    <source>
        <strain evidence="1">4032</strain>
        <strain evidence="2">P421</strain>
    </source>
</reference>
<sequence length="171" mass="19789">MTPRYVWKTVCSDMAREDSQLLMEDMKVFIIVKSQLVPCSEHLRQRGWGHLDEAAARYLRNWGLIQRDDTSSTGDAVPQTRISKARFIEAAAKGDDTGEQEWVLPSGVDLRGLPTYQMRTILDDQRIDGRVVFLTSWEPTWEPAVSEIKKYRKRKRLKVERTYIGAEAEED</sequence>
<dbReference type="AlphaFoldDB" id="A0A8T1CAD8"/>
<evidence type="ECO:0000313" key="1">
    <source>
        <dbReference type="EMBL" id="KAG2916933.1"/>
    </source>
</evidence>
<organism evidence="1 3">
    <name type="scientific">Phytophthora cactorum</name>
    <dbReference type="NCBI Taxonomy" id="29920"/>
    <lineage>
        <taxon>Eukaryota</taxon>
        <taxon>Sar</taxon>
        <taxon>Stramenopiles</taxon>
        <taxon>Oomycota</taxon>
        <taxon>Peronosporomycetes</taxon>
        <taxon>Peronosporales</taxon>
        <taxon>Peronosporaceae</taxon>
        <taxon>Phytophthora</taxon>
    </lineage>
</organism>
<dbReference type="Proteomes" id="UP000774804">
    <property type="component" value="Unassembled WGS sequence"/>
</dbReference>
<proteinExistence type="predicted"/>
<dbReference type="Proteomes" id="UP000760860">
    <property type="component" value="Unassembled WGS sequence"/>
</dbReference>
<gene>
    <name evidence="1" type="ORF">PC115_g10873</name>
    <name evidence="2" type="ORF">PC129_g13561</name>
</gene>
<protein>
    <submittedName>
        <fullName evidence="1">Uncharacterized protein</fullName>
    </submittedName>
</protein>
<comment type="caution">
    <text evidence="1">The sequence shown here is derived from an EMBL/GenBank/DDBJ whole genome shotgun (WGS) entry which is preliminary data.</text>
</comment>
<dbReference type="EMBL" id="RCMI01000330">
    <property type="protein sequence ID" value="KAG2916933.1"/>
    <property type="molecule type" value="Genomic_DNA"/>
</dbReference>
<dbReference type="EMBL" id="RCMV01000549">
    <property type="protein sequence ID" value="KAG3215554.1"/>
    <property type="molecule type" value="Genomic_DNA"/>
</dbReference>
<evidence type="ECO:0000313" key="3">
    <source>
        <dbReference type="Proteomes" id="UP000774804"/>
    </source>
</evidence>